<proteinExistence type="predicted"/>
<dbReference type="InParanoid" id="B3MKD4"/>
<keyword evidence="2" id="KW-0812">Transmembrane</keyword>
<dbReference type="SUPFAM" id="SSF55856">
    <property type="entry name" value="Cytochrome b5-like heme/steroid binding domain"/>
    <property type="match status" value="1"/>
</dbReference>
<dbReference type="PhylomeDB" id="B3MKD4"/>
<dbReference type="OrthoDB" id="547796at2759"/>
<gene>
    <name evidence="3" type="primary">Dana\GF14012</name>
    <name evidence="3" type="synonym">dana_GLEANR_14773</name>
    <name evidence="3" type="ORF">GF14012</name>
</gene>
<keyword evidence="4" id="KW-1185">Reference proteome</keyword>
<dbReference type="Proteomes" id="UP000007801">
    <property type="component" value="Unassembled WGS sequence"/>
</dbReference>
<dbReference type="GeneID" id="6496840"/>
<name>B3MKD4_DROAN</name>
<evidence type="ECO:0000256" key="2">
    <source>
        <dbReference type="SAM" id="Phobius"/>
    </source>
</evidence>
<reference evidence="3 4" key="1">
    <citation type="journal article" date="2007" name="Nature">
        <title>Evolution of genes and genomes on the Drosophila phylogeny.</title>
        <authorList>
            <consortium name="Drosophila 12 Genomes Consortium"/>
            <person name="Clark A.G."/>
            <person name="Eisen M.B."/>
            <person name="Smith D.R."/>
            <person name="Bergman C.M."/>
            <person name="Oliver B."/>
            <person name="Markow T.A."/>
            <person name="Kaufman T.C."/>
            <person name="Kellis M."/>
            <person name="Gelbart W."/>
            <person name="Iyer V.N."/>
            <person name="Pollard D.A."/>
            <person name="Sackton T.B."/>
            <person name="Larracuente A.M."/>
            <person name="Singh N.D."/>
            <person name="Abad J.P."/>
            <person name="Abt D.N."/>
            <person name="Adryan B."/>
            <person name="Aguade M."/>
            <person name="Akashi H."/>
            <person name="Anderson W.W."/>
            <person name="Aquadro C.F."/>
            <person name="Ardell D.H."/>
            <person name="Arguello R."/>
            <person name="Artieri C.G."/>
            <person name="Barbash D.A."/>
            <person name="Barker D."/>
            <person name="Barsanti P."/>
            <person name="Batterham P."/>
            <person name="Batzoglou S."/>
            <person name="Begun D."/>
            <person name="Bhutkar A."/>
            <person name="Blanco E."/>
            <person name="Bosak S.A."/>
            <person name="Bradley R.K."/>
            <person name="Brand A.D."/>
            <person name="Brent M.R."/>
            <person name="Brooks A.N."/>
            <person name="Brown R.H."/>
            <person name="Butlin R.K."/>
            <person name="Caggese C."/>
            <person name="Calvi B.R."/>
            <person name="Bernardo de Carvalho A."/>
            <person name="Caspi A."/>
            <person name="Castrezana S."/>
            <person name="Celniker S.E."/>
            <person name="Chang J.L."/>
            <person name="Chapple C."/>
            <person name="Chatterji S."/>
            <person name="Chinwalla A."/>
            <person name="Civetta A."/>
            <person name="Clifton S.W."/>
            <person name="Comeron J.M."/>
            <person name="Costello J.C."/>
            <person name="Coyne J.A."/>
            <person name="Daub J."/>
            <person name="David R.G."/>
            <person name="Delcher A.L."/>
            <person name="Delehaunty K."/>
            <person name="Do C.B."/>
            <person name="Ebling H."/>
            <person name="Edwards K."/>
            <person name="Eickbush T."/>
            <person name="Evans J.D."/>
            <person name="Filipski A."/>
            <person name="Findeiss S."/>
            <person name="Freyhult E."/>
            <person name="Fulton L."/>
            <person name="Fulton R."/>
            <person name="Garcia A.C."/>
            <person name="Gardiner A."/>
            <person name="Garfield D.A."/>
            <person name="Garvin B.E."/>
            <person name="Gibson G."/>
            <person name="Gilbert D."/>
            <person name="Gnerre S."/>
            <person name="Godfrey J."/>
            <person name="Good R."/>
            <person name="Gotea V."/>
            <person name="Gravely B."/>
            <person name="Greenberg A.J."/>
            <person name="Griffiths-Jones S."/>
            <person name="Gross S."/>
            <person name="Guigo R."/>
            <person name="Gustafson E.A."/>
            <person name="Haerty W."/>
            <person name="Hahn M.W."/>
            <person name="Halligan D.L."/>
            <person name="Halpern A.L."/>
            <person name="Halter G.M."/>
            <person name="Han M.V."/>
            <person name="Heger A."/>
            <person name="Hillier L."/>
            <person name="Hinrichs A.S."/>
            <person name="Holmes I."/>
            <person name="Hoskins R.A."/>
            <person name="Hubisz M.J."/>
            <person name="Hultmark D."/>
            <person name="Huntley M.A."/>
            <person name="Jaffe D.B."/>
            <person name="Jagadeeshan S."/>
            <person name="Jeck W.R."/>
            <person name="Johnson J."/>
            <person name="Jones C.D."/>
            <person name="Jordan W.C."/>
            <person name="Karpen G.H."/>
            <person name="Kataoka E."/>
            <person name="Keightley P.D."/>
            <person name="Kheradpour P."/>
            <person name="Kirkness E.F."/>
            <person name="Koerich L.B."/>
            <person name="Kristiansen K."/>
            <person name="Kudrna D."/>
            <person name="Kulathinal R.J."/>
            <person name="Kumar S."/>
            <person name="Kwok R."/>
            <person name="Lander E."/>
            <person name="Langley C.H."/>
            <person name="Lapoint R."/>
            <person name="Lazzaro B.P."/>
            <person name="Lee S.J."/>
            <person name="Levesque L."/>
            <person name="Li R."/>
            <person name="Lin C.F."/>
            <person name="Lin M.F."/>
            <person name="Lindblad-Toh K."/>
            <person name="Llopart A."/>
            <person name="Long M."/>
            <person name="Low L."/>
            <person name="Lozovsky E."/>
            <person name="Lu J."/>
            <person name="Luo M."/>
            <person name="Machado C.A."/>
            <person name="Makalowski W."/>
            <person name="Marzo M."/>
            <person name="Matsuda M."/>
            <person name="Matzkin L."/>
            <person name="McAllister B."/>
            <person name="McBride C.S."/>
            <person name="McKernan B."/>
            <person name="McKernan K."/>
            <person name="Mendez-Lago M."/>
            <person name="Minx P."/>
            <person name="Mollenhauer M.U."/>
            <person name="Montooth K."/>
            <person name="Mount S.M."/>
            <person name="Mu X."/>
            <person name="Myers E."/>
            <person name="Negre B."/>
            <person name="Newfeld S."/>
            <person name="Nielsen R."/>
            <person name="Noor M.A."/>
            <person name="O'Grady P."/>
            <person name="Pachter L."/>
            <person name="Papaceit M."/>
            <person name="Parisi M.J."/>
            <person name="Parisi M."/>
            <person name="Parts L."/>
            <person name="Pedersen J.S."/>
            <person name="Pesole G."/>
            <person name="Phillippy A.M."/>
            <person name="Ponting C.P."/>
            <person name="Pop M."/>
            <person name="Porcelli D."/>
            <person name="Powell J.R."/>
            <person name="Prohaska S."/>
            <person name="Pruitt K."/>
            <person name="Puig M."/>
            <person name="Quesneville H."/>
            <person name="Ram K.R."/>
            <person name="Rand D."/>
            <person name="Rasmussen M.D."/>
            <person name="Reed L.K."/>
            <person name="Reenan R."/>
            <person name="Reily A."/>
            <person name="Remington K.A."/>
            <person name="Rieger T.T."/>
            <person name="Ritchie M.G."/>
            <person name="Robin C."/>
            <person name="Rogers Y.H."/>
            <person name="Rohde C."/>
            <person name="Rozas J."/>
            <person name="Rubenfield M.J."/>
            <person name="Ruiz A."/>
            <person name="Russo S."/>
            <person name="Salzberg S.L."/>
            <person name="Sanchez-Gracia A."/>
            <person name="Saranga D.J."/>
            <person name="Sato H."/>
            <person name="Schaeffer S.W."/>
            <person name="Schatz M.C."/>
            <person name="Schlenke T."/>
            <person name="Schwartz R."/>
            <person name="Segarra C."/>
            <person name="Singh R.S."/>
            <person name="Sirot L."/>
            <person name="Sirota M."/>
            <person name="Sisneros N.B."/>
            <person name="Smith C.D."/>
            <person name="Smith T.F."/>
            <person name="Spieth J."/>
            <person name="Stage D.E."/>
            <person name="Stark A."/>
            <person name="Stephan W."/>
            <person name="Strausberg R.L."/>
            <person name="Strempel S."/>
            <person name="Sturgill D."/>
            <person name="Sutton G."/>
            <person name="Sutton G.G."/>
            <person name="Tao W."/>
            <person name="Teichmann S."/>
            <person name="Tobari Y.N."/>
            <person name="Tomimura Y."/>
            <person name="Tsolas J.M."/>
            <person name="Valente V.L."/>
            <person name="Venter E."/>
            <person name="Venter J.C."/>
            <person name="Vicario S."/>
            <person name="Vieira F.G."/>
            <person name="Vilella A.J."/>
            <person name="Villasante A."/>
            <person name="Walenz B."/>
            <person name="Wang J."/>
            <person name="Wasserman M."/>
            <person name="Watts T."/>
            <person name="Wilson D."/>
            <person name="Wilson R.K."/>
            <person name="Wing R.A."/>
            <person name="Wolfner M.F."/>
            <person name="Wong A."/>
            <person name="Wong G.K."/>
            <person name="Wu C.I."/>
            <person name="Wu G."/>
            <person name="Yamamoto D."/>
            <person name="Yang H.P."/>
            <person name="Yang S.P."/>
            <person name="Yorke J.A."/>
            <person name="Yoshida K."/>
            <person name="Zdobnov E."/>
            <person name="Zhang P."/>
            <person name="Zhang Y."/>
            <person name="Zimin A.V."/>
            <person name="Baldwin J."/>
            <person name="Abdouelleil A."/>
            <person name="Abdulkadir J."/>
            <person name="Abebe A."/>
            <person name="Abera B."/>
            <person name="Abreu J."/>
            <person name="Acer S.C."/>
            <person name="Aftuck L."/>
            <person name="Alexander A."/>
            <person name="An P."/>
            <person name="Anderson E."/>
            <person name="Anderson S."/>
            <person name="Arachi H."/>
            <person name="Azer M."/>
            <person name="Bachantsang P."/>
            <person name="Barry A."/>
            <person name="Bayul T."/>
            <person name="Berlin A."/>
            <person name="Bessette D."/>
            <person name="Bloom T."/>
            <person name="Blye J."/>
            <person name="Boguslavskiy L."/>
            <person name="Bonnet C."/>
            <person name="Boukhgalter B."/>
            <person name="Bourzgui I."/>
            <person name="Brown A."/>
            <person name="Cahill P."/>
            <person name="Channer S."/>
            <person name="Cheshatsang Y."/>
            <person name="Chuda L."/>
            <person name="Citroen M."/>
            <person name="Collymore A."/>
            <person name="Cooke P."/>
            <person name="Costello M."/>
            <person name="D'Aco K."/>
            <person name="Daza R."/>
            <person name="De Haan G."/>
            <person name="DeGray S."/>
            <person name="DeMaso C."/>
            <person name="Dhargay N."/>
            <person name="Dooley K."/>
            <person name="Dooley E."/>
            <person name="Doricent M."/>
            <person name="Dorje P."/>
            <person name="Dorjee K."/>
            <person name="Dupes A."/>
            <person name="Elong R."/>
            <person name="Falk J."/>
            <person name="Farina A."/>
            <person name="Faro S."/>
            <person name="Ferguson D."/>
            <person name="Fisher S."/>
            <person name="Foley C.D."/>
            <person name="Franke A."/>
            <person name="Friedrich D."/>
            <person name="Gadbois L."/>
            <person name="Gearin G."/>
            <person name="Gearin C.R."/>
            <person name="Giannoukos G."/>
            <person name="Goode T."/>
            <person name="Graham J."/>
            <person name="Grandbois E."/>
            <person name="Grewal S."/>
            <person name="Gyaltsen K."/>
            <person name="Hafez N."/>
            <person name="Hagos B."/>
            <person name="Hall J."/>
            <person name="Henson C."/>
            <person name="Hollinger A."/>
            <person name="Honan T."/>
            <person name="Huard M.D."/>
            <person name="Hughes L."/>
            <person name="Hurhula B."/>
            <person name="Husby M.E."/>
            <person name="Kamat A."/>
            <person name="Kanga B."/>
            <person name="Kashin S."/>
            <person name="Khazanovich D."/>
            <person name="Kisner P."/>
            <person name="Lance K."/>
            <person name="Lara M."/>
            <person name="Lee W."/>
            <person name="Lennon N."/>
            <person name="Letendre F."/>
            <person name="LeVine R."/>
            <person name="Lipovsky A."/>
            <person name="Liu X."/>
            <person name="Liu J."/>
            <person name="Liu S."/>
            <person name="Lokyitsang T."/>
            <person name="Lokyitsang Y."/>
            <person name="Lubonja R."/>
            <person name="Lui A."/>
            <person name="MacDonald P."/>
            <person name="Magnisalis V."/>
            <person name="Maru K."/>
            <person name="Matthews C."/>
            <person name="McCusker W."/>
            <person name="McDonough S."/>
            <person name="Mehta T."/>
            <person name="Meldrim J."/>
            <person name="Meneus L."/>
            <person name="Mihai O."/>
            <person name="Mihalev A."/>
            <person name="Mihova T."/>
            <person name="Mittelman R."/>
            <person name="Mlenga V."/>
            <person name="Montmayeur A."/>
            <person name="Mulrain L."/>
            <person name="Navidi A."/>
            <person name="Naylor J."/>
            <person name="Negash T."/>
            <person name="Nguyen T."/>
            <person name="Nguyen N."/>
            <person name="Nicol R."/>
            <person name="Norbu C."/>
            <person name="Norbu N."/>
            <person name="Novod N."/>
            <person name="O'Neill B."/>
            <person name="Osman S."/>
            <person name="Markiewicz E."/>
            <person name="Oyono O.L."/>
            <person name="Patti C."/>
            <person name="Phunkhang P."/>
            <person name="Pierre F."/>
            <person name="Priest M."/>
            <person name="Raghuraman S."/>
            <person name="Rege F."/>
            <person name="Reyes R."/>
            <person name="Rise C."/>
            <person name="Rogov P."/>
            <person name="Ross K."/>
            <person name="Ryan E."/>
            <person name="Settipalli S."/>
            <person name="Shea T."/>
            <person name="Sherpa N."/>
            <person name="Shi L."/>
            <person name="Shih D."/>
            <person name="Sparrow T."/>
            <person name="Spaulding J."/>
            <person name="Stalker J."/>
            <person name="Stange-Thomann N."/>
            <person name="Stavropoulos S."/>
            <person name="Stone C."/>
            <person name="Strader C."/>
            <person name="Tesfaye S."/>
            <person name="Thomson T."/>
            <person name="Thoulutsang Y."/>
            <person name="Thoulutsang D."/>
            <person name="Topham K."/>
            <person name="Topping I."/>
            <person name="Tsamla T."/>
            <person name="Vassiliev H."/>
            <person name="Vo A."/>
            <person name="Wangchuk T."/>
            <person name="Wangdi T."/>
            <person name="Weiand M."/>
            <person name="Wilkinson J."/>
            <person name="Wilson A."/>
            <person name="Yadav S."/>
            <person name="Young G."/>
            <person name="Yu Q."/>
            <person name="Zembek L."/>
            <person name="Zhong D."/>
            <person name="Zimmer A."/>
            <person name="Zwirko Z."/>
            <person name="Jaffe D.B."/>
            <person name="Alvarez P."/>
            <person name="Brockman W."/>
            <person name="Butler J."/>
            <person name="Chin C."/>
            <person name="Gnerre S."/>
            <person name="Grabherr M."/>
            <person name="Kleber M."/>
            <person name="Mauceli E."/>
            <person name="MacCallum I."/>
        </authorList>
    </citation>
    <scope>NUCLEOTIDE SEQUENCE [LARGE SCALE GENOMIC DNA]</scope>
    <source>
        <strain evidence="4">Tucson 14024-0371.13</strain>
    </source>
</reference>
<dbReference type="HOGENOM" id="CLU_078348_0_0_1"/>
<dbReference type="Gene3D" id="3.10.120.10">
    <property type="entry name" value="Cytochrome b5-like heme/steroid binding domain"/>
    <property type="match status" value="1"/>
</dbReference>
<sequence length="329" mass="37119">MSSLPSKTWSIQFRELASSPITIIAMTCVLGYVVYMKTRRQHGTYDDEDYEAAGLIKKRITPLKGLRLTRMELAKYGSQNEDGIYLVALKDVIYDVSMSMDFGPGGKYCKMAGTELTLFTERLAYWDGRDEESVFYEWKMKLDDFFNVAGHLIDGEVKSDEKKVEDEKKHLGDRPETEKDKDEDSEEDDENPSEDENFKNLDTIPEEKLHEAGDTIILDSENPNADAANLEIEIPELSLKDLPPLDEGINSDCDSLRTAYDCLPGQDDRNEETDDTEDDYCEANQGDNDPEDTEDNPATDEDSHAAEAQATINTDISWNDSDATLVATR</sequence>
<accession>B3MKD4</accession>
<dbReference type="OMA" id="YMKTRRQ"/>
<dbReference type="InterPro" id="IPR036400">
    <property type="entry name" value="Cyt_B5-like_heme/steroid_sf"/>
</dbReference>
<feature type="compositionally biased region" description="Acidic residues" evidence="1">
    <location>
        <begin position="288"/>
        <end position="300"/>
    </location>
</feature>
<feature type="compositionally biased region" description="Basic and acidic residues" evidence="1">
    <location>
        <begin position="158"/>
        <end position="182"/>
    </location>
</feature>
<dbReference type="eggNOG" id="ENOG502T89M">
    <property type="taxonomic scope" value="Eukaryota"/>
</dbReference>
<evidence type="ECO:0000313" key="4">
    <source>
        <dbReference type="Proteomes" id="UP000007801"/>
    </source>
</evidence>
<keyword evidence="2" id="KW-0472">Membrane</keyword>
<organism evidence="3 4">
    <name type="scientific">Drosophila ananassae</name>
    <name type="common">Fruit fly</name>
    <dbReference type="NCBI Taxonomy" id="7217"/>
    <lineage>
        <taxon>Eukaryota</taxon>
        <taxon>Metazoa</taxon>
        <taxon>Ecdysozoa</taxon>
        <taxon>Arthropoda</taxon>
        <taxon>Hexapoda</taxon>
        <taxon>Insecta</taxon>
        <taxon>Pterygota</taxon>
        <taxon>Neoptera</taxon>
        <taxon>Endopterygota</taxon>
        <taxon>Diptera</taxon>
        <taxon>Brachycera</taxon>
        <taxon>Muscomorpha</taxon>
        <taxon>Ephydroidea</taxon>
        <taxon>Drosophilidae</taxon>
        <taxon>Drosophila</taxon>
        <taxon>Sophophora</taxon>
    </lineage>
</organism>
<dbReference type="KEGG" id="dan:6496840"/>
<feature type="compositionally biased region" description="Polar residues" evidence="1">
    <location>
        <begin position="310"/>
        <end position="322"/>
    </location>
</feature>
<protein>
    <recommendedName>
        <fullName evidence="5">Cytochrome b5 heme-binding domain-containing protein</fullName>
    </recommendedName>
</protein>
<dbReference type="EMBL" id="CH902620">
    <property type="protein sequence ID" value="EDV32518.1"/>
    <property type="molecule type" value="Genomic_DNA"/>
</dbReference>
<dbReference type="FunCoup" id="B3MKD4">
    <property type="interactions" value="5"/>
</dbReference>
<dbReference type="AlphaFoldDB" id="B3MKD4"/>
<feature type="region of interest" description="Disordered" evidence="1">
    <location>
        <begin position="158"/>
        <end position="206"/>
    </location>
</feature>
<evidence type="ECO:0000313" key="3">
    <source>
        <dbReference type="EMBL" id="EDV32518.1"/>
    </source>
</evidence>
<feature type="transmembrane region" description="Helical" evidence="2">
    <location>
        <begin position="16"/>
        <end position="35"/>
    </location>
</feature>
<keyword evidence="2" id="KW-1133">Transmembrane helix</keyword>
<evidence type="ECO:0000256" key="1">
    <source>
        <dbReference type="SAM" id="MobiDB-lite"/>
    </source>
</evidence>
<evidence type="ECO:0008006" key="5">
    <source>
        <dbReference type="Google" id="ProtNLM"/>
    </source>
</evidence>
<feature type="compositionally biased region" description="Acidic residues" evidence="1">
    <location>
        <begin position="269"/>
        <end position="281"/>
    </location>
</feature>
<feature type="region of interest" description="Disordered" evidence="1">
    <location>
        <begin position="237"/>
        <end position="329"/>
    </location>
</feature>
<feature type="compositionally biased region" description="Acidic residues" evidence="1">
    <location>
        <begin position="183"/>
        <end position="195"/>
    </location>
</feature>